<dbReference type="Proteomes" id="UP000464675">
    <property type="component" value="Chromosome"/>
</dbReference>
<protein>
    <recommendedName>
        <fullName evidence="5">PasA protein</fullName>
    </recommendedName>
</protein>
<dbReference type="RefSeq" id="WP_161858286.1">
    <property type="nucleotide sequence ID" value="NZ_CP047491.1"/>
</dbReference>
<dbReference type="OrthoDB" id="5736033at2"/>
<gene>
    <name evidence="2" type="ORF">GTQ55_08160</name>
    <name evidence="1" type="ORF">HNQ53_000762</name>
</gene>
<sequence length="181" mass="19531">MSNPYTCAVASALRKAQLILHSLASPEGAGSQQALYESAQHEAALLQLWRAYKAFLAEQGQQLQLGFGPGGEPETAHALAQLVSARGKFSAEVNELVSLAENPDSWFQSMAAAWQALWQPATGTAQQPAASAVDAAGGQSLIPLQQLDRRAPEPLGHEALEKWLRALNELVQRQRAHGEEW</sequence>
<dbReference type="EMBL" id="CP047491">
    <property type="protein sequence ID" value="QHQ38959.1"/>
    <property type="molecule type" value="Genomic_DNA"/>
</dbReference>
<evidence type="ECO:0000313" key="3">
    <source>
        <dbReference type="Proteomes" id="UP000464675"/>
    </source>
</evidence>
<dbReference type="Pfam" id="PF20227">
    <property type="entry name" value="DUF6586"/>
    <property type="match status" value="1"/>
</dbReference>
<evidence type="ECO:0008006" key="5">
    <source>
        <dbReference type="Google" id="ProtNLM"/>
    </source>
</evidence>
<organism evidence="1 4">
    <name type="scientific">Microbulbifer hydrolyticus</name>
    <dbReference type="NCBI Taxonomy" id="48074"/>
    <lineage>
        <taxon>Bacteria</taxon>
        <taxon>Pseudomonadati</taxon>
        <taxon>Pseudomonadota</taxon>
        <taxon>Gammaproteobacteria</taxon>
        <taxon>Cellvibrionales</taxon>
        <taxon>Microbulbiferaceae</taxon>
        <taxon>Microbulbifer</taxon>
    </lineage>
</organism>
<reference evidence="2 3" key="1">
    <citation type="submission" date="2020-01" db="EMBL/GenBank/DDBJ databases">
        <title>The possibility of degradation of plastic by Microbulbifer hydrolyticus IRE-31.</title>
        <authorList>
            <person name="Liu L."/>
        </authorList>
    </citation>
    <scope>NUCLEOTIDE SEQUENCE [LARGE SCALE GENOMIC DNA]</scope>
    <source>
        <strain evidence="2 3">IRE-31</strain>
    </source>
</reference>
<accession>A0A6P1TCI9</accession>
<reference evidence="1 4" key="2">
    <citation type="submission" date="2020-08" db="EMBL/GenBank/DDBJ databases">
        <title>Genomic Encyclopedia of Type Strains, Phase IV (KMG-IV): sequencing the most valuable type-strain genomes for metagenomic binning, comparative biology and taxonomic classification.</title>
        <authorList>
            <person name="Goeker M."/>
        </authorList>
    </citation>
    <scope>NUCLEOTIDE SEQUENCE [LARGE SCALE GENOMIC DNA]</scope>
    <source>
        <strain evidence="1 4">DSM 11525</strain>
    </source>
</reference>
<evidence type="ECO:0000313" key="2">
    <source>
        <dbReference type="EMBL" id="QHQ38959.1"/>
    </source>
</evidence>
<proteinExistence type="predicted"/>
<dbReference type="Proteomes" id="UP000563601">
    <property type="component" value="Unassembled WGS sequence"/>
</dbReference>
<evidence type="ECO:0000313" key="4">
    <source>
        <dbReference type="Proteomes" id="UP000563601"/>
    </source>
</evidence>
<name>A0A6P1TCI9_9GAMM</name>
<keyword evidence="3" id="KW-1185">Reference proteome</keyword>
<evidence type="ECO:0000313" key="1">
    <source>
        <dbReference type="EMBL" id="MBB5210574.1"/>
    </source>
</evidence>
<dbReference type="AlphaFoldDB" id="A0A6P1TCI9"/>
<dbReference type="EMBL" id="JACHHR010000001">
    <property type="protein sequence ID" value="MBB5210574.1"/>
    <property type="molecule type" value="Genomic_DNA"/>
</dbReference>
<dbReference type="InterPro" id="IPR046493">
    <property type="entry name" value="DUF6586"/>
</dbReference>